<dbReference type="PANTHER" id="PTHR30313">
    <property type="entry name" value="DNA PRIMASE"/>
    <property type="match status" value="1"/>
</dbReference>
<dbReference type="Gene3D" id="3.40.1360.10">
    <property type="match status" value="1"/>
</dbReference>
<dbReference type="InterPro" id="IPR006295">
    <property type="entry name" value="DNA_primase_DnaG"/>
</dbReference>
<dbReference type="CDD" id="cd03364">
    <property type="entry name" value="TOPRIM_DnaG_primases"/>
    <property type="match status" value="1"/>
</dbReference>
<keyword evidence="10 12" id="KW-0238">DNA-binding</keyword>
<dbReference type="Pfam" id="PF08275">
    <property type="entry name" value="DNAG_N"/>
    <property type="match status" value="1"/>
</dbReference>
<dbReference type="InterPro" id="IPR030846">
    <property type="entry name" value="DnaG_bac"/>
</dbReference>
<keyword evidence="7 12" id="KW-0863">Zinc-finger</keyword>
<comment type="caution">
    <text evidence="17">The sequence shown here is derived from an EMBL/GenBank/DDBJ whole genome shotgun (WGS) entry which is preliminary data.</text>
</comment>
<keyword evidence="5 12" id="KW-0235">DNA replication</keyword>
<dbReference type="InterPro" id="IPR002694">
    <property type="entry name" value="Znf_CHC2"/>
</dbReference>
<feature type="region of interest" description="Disordered" evidence="15">
    <location>
        <begin position="430"/>
        <end position="456"/>
    </location>
</feature>
<accession>A0A1G2Q5K8</accession>
<sequence length="605" mass="68427">MPNDVDQIKSRLDVVDVIGEYVSLKQSGQNWKGLCPFHGEKTPSFMVHREKQIWHCFGCGLGGDIFEFIEKFENVDFPEALEILARKAGVELSREVQPGASNKRTRLFQLLSEAVNFYQEQLKSDPGSSARQYLASRGVTAESISSFALGYAPAEWDKLANYLRNKGFSLEELIAAGVALKSERGPGIYDRFRDRLLFPIFDVQDRAVGFGGRTLDPNAKEAKYINSPQTAIYNKSFVLYNLNQAKSFIKDSGYAVVVEGYMDVISSWQAGIKNIVAVSGTALVSETNYSKEEGSGFKYEQVKLLKRYCNEIRLCFDADLAGQSASERGIDLALAAELEVKIVALSQGKDPDEAARMNLVKFKQEIEQALPIGEYAFKSVFKKVDVKTREGKKQAAKFLLAAIAKLPDPVERDFYIKRLARDLDVEEKSLRESLPNPRMSNQISAPVATPQASRPSREQMLSERLIALLIKFGKEFWPQTTGLEPAMLTEPEAELYRQAHLQYTESQRVDFEELKRELNYEPTYNRLIDILGLQAEHEFAEFTAAEATKEFNQVNRELKLNYLKRQLKLLSDAISQAERAQQPGELEELSLRYREVADQLAQLQR</sequence>
<dbReference type="Pfam" id="PF01807">
    <property type="entry name" value="Zn_ribbon_DnaG"/>
    <property type="match status" value="1"/>
</dbReference>
<keyword evidence="4 12" id="KW-0548">Nucleotidyltransferase</keyword>
<dbReference type="GO" id="GO:0000428">
    <property type="term" value="C:DNA-directed RNA polymerase complex"/>
    <property type="evidence" value="ECO:0007669"/>
    <property type="project" value="UniProtKB-KW"/>
</dbReference>
<keyword evidence="8 12" id="KW-0862">Zinc</keyword>
<dbReference type="SUPFAM" id="SSF57783">
    <property type="entry name" value="Zinc beta-ribbon"/>
    <property type="match status" value="1"/>
</dbReference>
<dbReference type="InterPro" id="IPR050219">
    <property type="entry name" value="DnaG_primase"/>
</dbReference>
<evidence type="ECO:0000256" key="8">
    <source>
        <dbReference type="ARBA" id="ARBA00022833"/>
    </source>
</evidence>
<dbReference type="SMART" id="SM00493">
    <property type="entry name" value="TOPRIM"/>
    <property type="match status" value="1"/>
</dbReference>
<dbReference type="HAMAP" id="MF_00974">
    <property type="entry name" value="DNA_primase_DnaG"/>
    <property type="match status" value="1"/>
</dbReference>
<keyword evidence="1 12" id="KW-0240">DNA-directed RNA polymerase</keyword>
<dbReference type="EC" id="2.7.7.101" evidence="12"/>
<dbReference type="Proteomes" id="UP000178936">
    <property type="component" value="Unassembled WGS sequence"/>
</dbReference>
<dbReference type="FunFam" id="3.90.580.10:FF:000001">
    <property type="entry name" value="DNA primase"/>
    <property type="match status" value="1"/>
</dbReference>
<keyword evidence="9" id="KW-0460">Magnesium</keyword>
<dbReference type="EMBL" id="MHTB01000003">
    <property type="protein sequence ID" value="OHA55845.1"/>
    <property type="molecule type" value="Genomic_DNA"/>
</dbReference>
<dbReference type="InterPro" id="IPR037068">
    <property type="entry name" value="DNA_primase_core_N_sf"/>
</dbReference>
<comment type="subunit">
    <text evidence="12">Monomer. Interacts with DnaB.</text>
</comment>
<dbReference type="GO" id="GO:1990077">
    <property type="term" value="C:primosome complex"/>
    <property type="evidence" value="ECO:0007669"/>
    <property type="project" value="UniProtKB-KW"/>
</dbReference>
<dbReference type="GO" id="GO:0008270">
    <property type="term" value="F:zinc ion binding"/>
    <property type="evidence" value="ECO:0007669"/>
    <property type="project" value="UniProtKB-UniRule"/>
</dbReference>
<evidence type="ECO:0000256" key="12">
    <source>
        <dbReference type="HAMAP-Rule" id="MF_00974"/>
    </source>
</evidence>
<evidence type="ECO:0000256" key="4">
    <source>
        <dbReference type="ARBA" id="ARBA00022695"/>
    </source>
</evidence>
<dbReference type="PANTHER" id="PTHR30313:SF2">
    <property type="entry name" value="DNA PRIMASE"/>
    <property type="match status" value="1"/>
</dbReference>
<evidence type="ECO:0000256" key="2">
    <source>
        <dbReference type="ARBA" id="ARBA00022515"/>
    </source>
</evidence>
<feature type="compositionally biased region" description="Polar residues" evidence="15">
    <location>
        <begin position="438"/>
        <end position="454"/>
    </location>
</feature>
<comment type="catalytic activity">
    <reaction evidence="12">
        <text>ssDNA + n NTP = ssDNA/pppN(pN)n-1 hybrid + (n-1) diphosphate.</text>
        <dbReference type="EC" id="2.7.7.101"/>
    </reaction>
</comment>
<evidence type="ECO:0000256" key="9">
    <source>
        <dbReference type="ARBA" id="ARBA00022842"/>
    </source>
</evidence>
<dbReference type="Pfam" id="PF13155">
    <property type="entry name" value="Toprim_2"/>
    <property type="match status" value="1"/>
</dbReference>
<protein>
    <recommendedName>
        <fullName evidence="12 13">DNA primase</fullName>
        <ecNumber evidence="12">2.7.7.101</ecNumber>
    </recommendedName>
</protein>
<dbReference type="InterPro" id="IPR036977">
    <property type="entry name" value="DNA_primase_Znf_CHC2"/>
</dbReference>
<evidence type="ECO:0000256" key="15">
    <source>
        <dbReference type="SAM" id="MobiDB-lite"/>
    </source>
</evidence>
<gene>
    <name evidence="12" type="primary">dnaG</name>
    <name evidence="17" type="ORF">A2226_03980</name>
</gene>
<dbReference type="InterPro" id="IPR006171">
    <property type="entry name" value="TOPRIM_dom"/>
</dbReference>
<evidence type="ECO:0000259" key="16">
    <source>
        <dbReference type="PROSITE" id="PS50880"/>
    </source>
</evidence>
<keyword evidence="2 12" id="KW-0639">Primosome</keyword>
<proteinExistence type="inferred from homology"/>
<dbReference type="FunFam" id="3.90.980.10:FF:000001">
    <property type="entry name" value="DNA primase"/>
    <property type="match status" value="1"/>
</dbReference>
<dbReference type="InterPro" id="IPR013264">
    <property type="entry name" value="DNAG_N"/>
</dbReference>
<evidence type="ECO:0000256" key="5">
    <source>
        <dbReference type="ARBA" id="ARBA00022705"/>
    </source>
</evidence>
<dbReference type="GO" id="GO:0005737">
    <property type="term" value="C:cytoplasm"/>
    <property type="evidence" value="ECO:0007669"/>
    <property type="project" value="TreeGrafter"/>
</dbReference>
<dbReference type="InterPro" id="IPR019475">
    <property type="entry name" value="DNA_primase_DnaB-bd"/>
</dbReference>
<dbReference type="GO" id="GO:0003677">
    <property type="term" value="F:DNA binding"/>
    <property type="evidence" value="ECO:0007669"/>
    <property type="project" value="UniProtKB-KW"/>
</dbReference>
<comment type="cofactor">
    <cofactor evidence="12 13 14">
        <name>Zn(2+)</name>
        <dbReference type="ChEBI" id="CHEBI:29105"/>
    </cofactor>
    <text evidence="12 13 14">Binds 1 zinc ion per monomer.</text>
</comment>
<dbReference type="PROSITE" id="PS50880">
    <property type="entry name" value="TOPRIM"/>
    <property type="match status" value="1"/>
</dbReference>
<evidence type="ECO:0000313" key="18">
    <source>
        <dbReference type="Proteomes" id="UP000178936"/>
    </source>
</evidence>
<dbReference type="Gene3D" id="3.90.580.10">
    <property type="entry name" value="Zinc finger, CHC2-type domain"/>
    <property type="match status" value="1"/>
</dbReference>
<keyword evidence="3 12" id="KW-0808">Transferase</keyword>
<comment type="function">
    <text evidence="12 13">RNA polymerase that catalyzes the synthesis of short RNA molecules used as primers for DNA polymerase during DNA replication.</text>
</comment>
<keyword evidence="6 12" id="KW-0479">Metal-binding</keyword>
<evidence type="ECO:0000256" key="7">
    <source>
        <dbReference type="ARBA" id="ARBA00022771"/>
    </source>
</evidence>
<evidence type="ECO:0000256" key="1">
    <source>
        <dbReference type="ARBA" id="ARBA00022478"/>
    </source>
</evidence>
<reference evidence="17 18" key="1">
    <citation type="journal article" date="2016" name="Nat. Commun.">
        <title>Thousands of microbial genomes shed light on interconnected biogeochemical processes in an aquifer system.</title>
        <authorList>
            <person name="Anantharaman K."/>
            <person name="Brown C.T."/>
            <person name="Hug L.A."/>
            <person name="Sharon I."/>
            <person name="Castelle C.J."/>
            <person name="Probst A.J."/>
            <person name="Thomas B.C."/>
            <person name="Singh A."/>
            <person name="Wilkins M.J."/>
            <person name="Karaoz U."/>
            <person name="Brodie E.L."/>
            <person name="Williams K.H."/>
            <person name="Hubbard S.S."/>
            <person name="Banfield J.F."/>
        </authorList>
    </citation>
    <scope>NUCLEOTIDE SEQUENCE [LARGE SCALE GENOMIC DNA]</scope>
</reference>
<organism evidence="17 18">
    <name type="scientific">Candidatus Veblenbacteria bacterium RIFOXYA2_FULL_43_9</name>
    <dbReference type="NCBI Taxonomy" id="1802425"/>
    <lineage>
        <taxon>Bacteria</taxon>
        <taxon>Candidatus Vebleniibacteriota</taxon>
    </lineage>
</organism>
<dbReference type="AlphaFoldDB" id="A0A1G2Q5K8"/>
<dbReference type="SUPFAM" id="SSF56731">
    <property type="entry name" value="DNA primase core"/>
    <property type="match status" value="1"/>
</dbReference>
<evidence type="ECO:0000256" key="10">
    <source>
        <dbReference type="ARBA" id="ARBA00023125"/>
    </source>
</evidence>
<dbReference type="PIRSF" id="PIRSF002811">
    <property type="entry name" value="DnaG"/>
    <property type="match status" value="1"/>
</dbReference>
<dbReference type="Gene3D" id="3.90.980.10">
    <property type="entry name" value="DNA primase, catalytic core, N-terminal domain"/>
    <property type="match status" value="1"/>
</dbReference>
<evidence type="ECO:0000256" key="6">
    <source>
        <dbReference type="ARBA" id="ARBA00022723"/>
    </source>
</evidence>
<comment type="domain">
    <text evidence="12">Contains an N-terminal zinc-binding domain, a central core domain that contains the primase activity, and a C-terminal DnaB-binding domain.</text>
</comment>
<evidence type="ECO:0000256" key="14">
    <source>
        <dbReference type="PIRSR" id="PIRSR002811-1"/>
    </source>
</evidence>
<dbReference type="InterPro" id="IPR034151">
    <property type="entry name" value="TOPRIM_DnaG_bac"/>
</dbReference>
<evidence type="ECO:0000256" key="13">
    <source>
        <dbReference type="PIRNR" id="PIRNR002811"/>
    </source>
</evidence>
<evidence type="ECO:0000313" key="17">
    <source>
        <dbReference type="EMBL" id="OHA55845.1"/>
    </source>
</evidence>
<dbReference type="GO" id="GO:0006269">
    <property type="term" value="P:DNA replication, synthesis of primer"/>
    <property type="evidence" value="ECO:0007669"/>
    <property type="project" value="UniProtKB-UniRule"/>
</dbReference>
<dbReference type="SMART" id="SM00400">
    <property type="entry name" value="ZnF_CHCC"/>
    <property type="match status" value="1"/>
</dbReference>
<dbReference type="NCBIfam" id="TIGR01391">
    <property type="entry name" value="dnaG"/>
    <property type="match status" value="1"/>
</dbReference>
<feature type="domain" description="Toprim" evidence="16">
    <location>
        <begin position="253"/>
        <end position="350"/>
    </location>
</feature>
<comment type="similarity">
    <text evidence="12 13">Belongs to the DnaG primase family.</text>
</comment>
<name>A0A1G2Q5K8_9BACT</name>
<evidence type="ECO:0000256" key="11">
    <source>
        <dbReference type="ARBA" id="ARBA00023163"/>
    </source>
</evidence>
<dbReference type="GO" id="GO:0003899">
    <property type="term" value="F:DNA-directed RNA polymerase activity"/>
    <property type="evidence" value="ECO:0007669"/>
    <property type="project" value="UniProtKB-UniRule"/>
</dbReference>
<keyword evidence="11 12" id="KW-0804">Transcription</keyword>
<evidence type="ECO:0000256" key="3">
    <source>
        <dbReference type="ARBA" id="ARBA00022679"/>
    </source>
</evidence>
<feature type="zinc finger region" description="CHC2-type" evidence="12 14">
    <location>
        <begin position="35"/>
        <end position="59"/>
    </location>
</feature>
<dbReference type="Pfam" id="PF10410">
    <property type="entry name" value="DnaB_bind"/>
    <property type="match status" value="1"/>
</dbReference>